<keyword evidence="3" id="KW-1185">Reference proteome</keyword>
<feature type="transmembrane region" description="Helical" evidence="1">
    <location>
        <begin position="47"/>
        <end position="71"/>
    </location>
</feature>
<sequence>MTDQWGQSMSHSQGPGYFATGPYPQGTCAPGAPATPRADGMIVAARVVSLLLCLPALLVTVFTALTIFAFAAWDREEFGGSGIWGLLGLIPLVVQVMAVICAVISCVRKDRKTVLLLAGASAALTLSILLLVVVGRVLVAA</sequence>
<reference evidence="3" key="1">
    <citation type="submission" date="2015-11" db="EMBL/GenBank/DDBJ databases">
        <authorList>
            <person name="Dugat-Bony E."/>
        </authorList>
    </citation>
    <scope>NUCLEOTIDE SEQUENCE [LARGE SCALE GENOMIC DNA]</scope>
    <source>
        <strain evidence="3">Mu292</strain>
    </source>
</reference>
<protein>
    <submittedName>
        <fullName evidence="2">Uncharacterized protein</fullName>
    </submittedName>
</protein>
<accession>A0A120N4Z0</accession>
<feature type="transmembrane region" description="Helical" evidence="1">
    <location>
        <begin position="114"/>
        <end position="139"/>
    </location>
</feature>
<dbReference type="RefSeq" id="WP_073884778.1">
    <property type="nucleotide sequence ID" value="NZ_FAUH01000025.1"/>
</dbReference>
<name>A0A120N4Z0_9CORY</name>
<keyword evidence="1" id="KW-0472">Membrane</keyword>
<proteinExistence type="predicted"/>
<evidence type="ECO:0000256" key="1">
    <source>
        <dbReference type="SAM" id="Phobius"/>
    </source>
</evidence>
<feature type="transmembrane region" description="Helical" evidence="1">
    <location>
        <begin position="83"/>
        <end position="107"/>
    </location>
</feature>
<keyword evidence="1" id="KW-0812">Transmembrane</keyword>
<dbReference type="Proteomes" id="UP000182498">
    <property type="component" value="Unassembled WGS sequence"/>
</dbReference>
<gene>
    <name evidence="2" type="ORF">CVAR292_02802</name>
</gene>
<organism evidence="2 3">
    <name type="scientific">Corynebacterium variabile</name>
    <dbReference type="NCBI Taxonomy" id="1727"/>
    <lineage>
        <taxon>Bacteria</taxon>
        <taxon>Bacillati</taxon>
        <taxon>Actinomycetota</taxon>
        <taxon>Actinomycetes</taxon>
        <taxon>Mycobacteriales</taxon>
        <taxon>Corynebacteriaceae</taxon>
        <taxon>Corynebacterium</taxon>
    </lineage>
</organism>
<dbReference type="EMBL" id="FAUH01000025">
    <property type="protein sequence ID" value="CUU67440.1"/>
    <property type="molecule type" value="Genomic_DNA"/>
</dbReference>
<evidence type="ECO:0000313" key="2">
    <source>
        <dbReference type="EMBL" id="CUU67440.1"/>
    </source>
</evidence>
<evidence type="ECO:0000313" key="3">
    <source>
        <dbReference type="Proteomes" id="UP000182498"/>
    </source>
</evidence>
<dbReference type="AlphaFoldDB" id="A0A120N4Z0"/>
<keyword evidence="1" id="KW-1133">Transmembrane helix</keyword>